<feature type="region of interest" description="Disordered" evidence="5">
    <location>
        <begin position="74"/>
        <end position="300"/>
    </location>
</feature>
<sequence length="1177" mass="131539">MAPSPTDGSSRRSLIRELSESLNKSRSQLPMPTSPAQESATKNSLPAGNMPEWTLDSFNPEEDDVVQSTRQFEDTFQSQPEHKIRSTAKKYKYWQPPQPEQHIDTSMVRREFNDFSFSASEQDSHSIEMARAPRGSLRNTPSKLAHKSPDVSLGNDSLYGLSPQARTRPATRKDGDASARDSLRRDATLRRATSLPQKELENISSRSARNSPLVSPNKQAKFEKRRSTLAQMHNKVASEEDESYIDERPPTTTLTAKNPRFANPRSRQTSENMNDISAAQSRTPQRSMLGTPRTKTGSATQQSFVLPDLPNLTELMSGQYKDGTPVFGRSARARSRFVSAPIPYRSNDEPPHIPVDNIPIPQDEKAIFASLQLLQERLAQVEQEKAEVDKKVEEFEVQVGELKAEMAVNERRGSDSALGSTDGEGSKAKKSTWSVEKINLESRVESLRNRAERAERKVSVTEISNKRLTQERDNLLTQLGVAFFNAEEIKGERDALQNENSSLREEVDALRTENDDLRARLAEYEDESQRLQAEADRGDKTIRKENETMRLQLEKAEAAQAEHARLQDEHEALEAKVNMLKKQREEDAKKRASKEAELRSRIARRDETIQNFQDMTQATDTLQHQNEELRTQLDQLAAEREAQEQQWLKKEARLKRKSEDAIREAQESTKELLDFRRAGSQPKRQTNLTDGNALQPRTSGGRSGKNTQARIFDGVIEEIQSNTPPSSNRLYASRNKQAQASKSLPKHASGRSSSAPQVGTGHTIGEISDAESTTDLSVMKRTRPTTRVASAHPTNQAQEPTGDLTYLSVMDPDEIAGLRKTLEEERIANRNKSSAPSSGQIELSQLRKALEDEKAAVRKGSAPAPPSRGQDDTVRSETRSQSLPTKAFPKDLTTGSHPMDLTESITGRVISVNAEEQIPLDSLPQQDSKRSNKSITHRRNRSAPVEMTSAFILPDITIQARDALKADTHAEPHQGENCTVCQPEPAKIKAPAPIPVTDRVSNDDPDVTMRPSQPPPLALAAVIKALNDELAHLNIRKSAYDALLRRRDPSFGRRERKSVEAKITDLLQTISTKSDQIYALYDVLEGQKQAGQLQSGTDQTTEMDEKEVEDTLLSVGLDPDVMREMTAAAEPLPQVKSNKGKAKKVVIEDQDSETEELPWEGLSETESLPDYGRFQRR</sequence>
<dbReference type="GO" id="GO:0008017">
    <property type="term" value="F:microtubule binding"/>
    <property type="evidence" value="ECO:0007669"/>
    <property type="project" value="InterPro"/>
</dbReference>
<evidence type="ECO:0008006" key="10">
    <source>
        <dbReference type="Google" id="ProtNLM"/>
    </source>
</evidence>
<organism evidence="8 9">
    <name type="scientific">Saccharata proteae CBS 121410</name>
    <dbReference type="NCBI Taxonomy" id="1314787"/>
    <lineage>
        <taxon>Eukaryota</taxon>
        <taxon>Fungi</taxon>
        <taxon>Dikarya</taxon>
        <taxon>Ascomycota</taxon>
        <taxon>Pezizomycotina</taxon>
        <taxon>Dothideomycetes</taxon>
        <taxon>Dothideomycetes incertae sedis</taxon>
        <taxon>Botryosphaeriales</taxon>
        <taxon>Saccharataceae</taxon>
        <taxon>Saccharata</taxon>
    </lineage>
</organism>
<dbReference type="EMBL" id="ML978711">
    <property type="protein sequence ID" value="KAF2091842.1"/>
    <property type="molecule type" value="Genomic_DNA"/>
</dbReference>
<dbReference type="Pfam" id="PF06657">
    <property type="entry name" value="Cep57_MT_bd"/>
    <property type="match status" value="1"/>
</dbReference>
<dbReference type="PANTHER" id="PTHR19336:SF9">
    <property type="entry name" value="SPINDLE POLE BODY PROTEIN PPC89"/>
    <property type="match status" value="1"/>
</dbReference>
<feature type="compositionally biased region" description="Polar residues" evidence="5">
    <location>
        <begin position="719"/>
        <end position="742"/>
    </location>
</feature>
<feature type="compositionally biased region" description="Polar residues" evidence="5">
    <location>
        <begin position="682"/>
        <end position="709"/>
    </location>
</feature>
<dbReference type="Pfam" id="PF14197">
    <property type="entry name" value="Cep57_CLD_2"/>
    <property type="match status" value="1"/>
</dbReference>
<evidence type="ECO:0000259" key="7">
    <source>
        <dbReference type="Pfam" id="PF14197"/>
    </source>
</evidence>
<evidence type="ECO:0000256" key="4">
    <source>
        <dbReference type="SAM" id="Coils"/>
    </source>
</evidence>
<reference evidence="8" key="1">
    <citation type="journal article" date="2020" name="Stud. Mycol.">
        <title>101 Dothideomycetes genomes: a test case for predicting lifestyles and emergence of pathogens.</title>
        <authorList>
            <person name="Haridas S."/>
            <person name="Albert R."/>
            <person name="Binder M."/>
            <person name="Bloem J."/>
            <person name="Labutti K."/>
            <person name="Salamov A."/>
            <person name="Andreopoulos B."/>
            <person name="Baker S."/>
            <person name="Barry K."/>
            <person name="Bills G."/>
            <person name="Bluhm B."/>
            <person name="Cannon C."/>
            <person name="Castanera R."/>
            <person name="Culley D."/>
            <person name="Daum C."/>
            <person name="Ezra D."/>
            <person name="Gonzalez J."/>
            <person name="Henrissat B."/>
            <person name="Kuo A."/>
            <person name="Liang C."/>
            <person name="Lipzen A."/>
            <person name="Lutzoni F."/>
            <person name="Magnuson J."/>
            <person name="Mondo S."/>
            <person name="Nolan M."/>
            <person name="Ohm R."/>
            <person name="Pangilinan J."/>
            <person name="Park H.-J."/>
            <person name="Ramirez L."/>
            <person name="Alfaro M."/>
            <person name="Sun H."/>
            <person name="Tritt A."/>
            <person name="Yoshinaga Y."/>
            <person name="Zwiers L.-H."/>
            <person name="Turgeon B."/>
            <person name="Goodwin S."/>
            <person name="Spatafora J."/>
            <person name="Crous P."/>
            <person name="Grigoriev I."/>
        </authorList>
    </citation>
    <scope>NUCLEOTIDE SEQUENCE</scope>
    <source>
        <strain evidence="8">CBS 121410</strain>
    </source>
</reference>
<feature type="region of interest" description="Disordered" evidence="5">
    <location>
        <begin position="827"/>
        <end position="900"/>
    </location>
</feature>
<evidence type="ECO:0000256" key="3">
    <source>
        <dbReference type="ARBA" id="ARBA00023212"/>
    </source>
</evidence>
<dbReference type="Proteomes" id="UP000799776">
    <property type="component" value="Unassembled WGS sequence"/>
</dbReference>
<feature type="compositionally biased region" description="Basic and acidic residues" evidence="5">
    <location>
        <begin position="869"/>
        <end position="878"/>
    </location>
</feature>
<dbReference type="GO" id="GO:0005815">
    <property type="term" value="C:microtubule organizing center"/>
    <property type="evidence" value="ECO:0007669"/>
    <property type="project" value="UniProtKB-SubCell"/>
</dbReference>
<feature type="compositionally biased region" description="Polar residues" evidence="5">
    <location>
        <begin position="202"/>
        <end position="218"/>
    </location>
</feature>
<feature type="domain" description="PPC89 centrosome localisation" evidence="7">
    <location>
        <begin position="440"/>
        <end position="505"/>
    </location>
</feature>
<evidence type="ECO:0000256" key="5">
    <source>
        <dbReference type="SAM" id="MobiDB-lite"/>
    </source>
</evidence>
<feature type="coiled-coil region" evidence="4">
    <location>
        <begin position="437"/>
        <end position="590"/>
    </location>
</feature>
<feature type="region of interest" description="Disordered" evidence="5">
    <location>
        <begin position="916"/>
        <end position="942"/>
    </location>
</feature>
<comment type="subcellular location">
    <subcellularLocation>
        <location evidence="1">Cytoplasm</location>
        <location evidence="1">Cytoskeleton</location>
        <location evidence="1">Microtubule organizing center</location>
    </subcellularLocation>
</comment>
<feature type="compositionally biased region" description="Basic and acidic residues" evidence="5">
    <location>
        <begin position="171"/>
        <end position="189"/>
    </location>
</feature>
<feature type="compositionally biased region" description="Basic and acidic residues" evidence="5">
    <location>
        <begin position="101"/>
        <end position="113"/>
    </location>
</feature>
<feature type="region of interest" description="Disordered" evidence="5">
    <location>
        <begin position="651"/>
        <end position="806"/>
    </location>
</feature>
<feature type="region of interest" description="Disordered" evidence="5">
    <location>
        <begin position="409"/>
        <end position="430"/>
    </location>
</feature>
<feature type="region of interest" description="Disordered" evidence="5">
    <location>
        <begin position="1127"/>
        <end position="1177"/>
    </location>
</feature>
<evidence type="ECO:0000259" key="6">
    <source>
        <dbReference type="Pfam" id="PF06657"/>
    </source>
</evidence>
<evidence type="ECO:0000313" key="9">
    <source>
        <dbReference type="Proteomes" id="UP000799776"/>
    </source>
</evidence>
<feature type="domain" description="Cep57 centrosome microtubule-binding" evidence="6">
    <location>
        <begin position="1008"/>
        <end position="1083"/>
    </location>
</feature>
<keyword evidence="4" id="KW-0175">Coiled coil</keyword>
<accession>A0A9P4M238</accession>
<dbReference type="AlphaFoldDB" id="A0A9P4M238"/>
<dbReference type="InterPro" id="IPR051756">
    <property type="entry name" value="Centrosomal_MT-associated"/>
</dbReference>
<feature type="region of interest" description="Disordered" evidence="5">
    <location>
        <begin position="1"/>
        <end position="62"/>
    </location>
</feature>
<name>A0A9P4M238_9PEZI</name>
<dbReference type="PANTHER" id="PTHR19336">
    <property type="entry name" value="UNCHARACTERIZED DUF1167"/>
    <property type="match status" value="1"/>
</dbReference>
<evidence type="ECO:0000256" key="1">
    <source>
        <dbReference type="ARBA" id="ARBA00004267"/>
    </source>
</evidence>
<comment type="caution">
    <text evidence="8">The sequence shown here is derived from an EMBL/GenBank/DDBJ whole genome shotgun (WGS) entry which is preliminary data.</text>
</comment>
<feature type="compositionally biased region" description="Polar residues" evidence="5">
    <location>
        <begin position="24"/>
        <end position="46"/>
    </location>
</feature>
<evidence type="ECO:0000313" key="8">
    <source>
        <dbReference type="EMBL" id="KAF2091842.1"/>
    </source>
</evidence>
<feature type="compositionally biased region" description="Basic and acidic residues" evidence="5">
    <location>
        <begin position="651"/>
        <end position="677"/>
    </location>
</feature>
<dbReference type="InterPro" id="IPR025925">
    <property type="entry name" value="PPC89_CLD"/>
</dbReference>
<dbReference type="OrthoDB" id="76453at2759"/>
<keyword evidence="3" id="KW-0206">Cytoskeleton</keyword>
<feature type="compositionally biased region" description="Polar residues" evidence="5">
    <location>
        <begin position="785"/>
        <end position="799"/>
    </location>
</feature>
<keyword evidence="9" id="KW-1185">Reference proteome</keyword>
<gene>
    <name evidence="8" type="ORF">K490DRAFT_61271</name>
</gene>
<feature type="compositionally biased region" description="Polar residues" evidence="5">
    <location>
        <begin position="265"/>
        <end position="300"/>
    </location>
</feature>
<keyword evidence="2" id="KW-0963">Cytoplasm</keyword>
<protein>
    <recommendedName>
        <fullName evidence="10">Cep57 centrosome microtubule-binding domain-containing protein</fullName>
    </recommendedName>
</protein>
<feature type="compositionally biased region" description="Acidic residues" evidence="5">
    <location>
        <begin position="1148"/>
        <end position="1158"/>
    </location>
</feature>
<proteinExistence type="predicted"/>
<evidence type="ECO:0000256" key="2">
    <source>
        <dbReference type="ARBA" id="ARBA00022490"/>
    </source>
</evidence>
<feature type="compositionally biased region" description="Basic residues" evidence="5">
    <location>
        <begin position="931"/>
        <end position="941"/>
    </location>
</feature>
<dbReference type="InterPro" id="IPR024957">
    <property type="entry name" value="Cep57_MT-bd_dom"/>
</dbReference>
<feature type="compositionally biased region" description="Polar residues" evidence="5">
    <location>
        <begin position="830"/>
        <end position="843"/>
    </location>
</feature>